<dbReference type="InterPro" id="IPR001387">
    <property type="entry name" value="Cro/C1-type_HTH"/>
</dbReference>
<dbReference type="EMBL" id="QZWZ01000026">
    <property type="protein sequence ID" value="RJT32647.1"/>
    <property type="molecule type" value="Genomic_DNA"/>
</dbReference>
<accession>A0A3A5KNF4</accession>
<dbReference type="SMART" id="SM00530">
    <property type="entry name" value="HTH_XRE"/>
    <property type="match status" value="1"/>
</dbReference>
<dbReference type="GO" id="GO:0003677">
    <property type="term" value="F:DNA binding"/>
    <property type="evidence" value="ECO:0007669"/>
    <property type="project" value="InterPro"/>
</dbReference>
<evidence type="ECO:0000259" key="1">
    <source>
        <dbReference type="PROSITE" id="PS50943"/>
    </source>
</evidence>
<dbReference type="Gene3D" id="1.10.260.40">
    <property type="entry name" value="lambda repressor-like DNA-binding domains"/>
    <property type="match status" value="1"/>
</dbReference>
<dbReference type="OrthoDB" id="5522295at2"/>
<reference evidence="2 3" key="1">
    <citation type="submission" date="2018-09" db="EMBL/GenBank/DDBJ databases">
        <title>Mesorhizobium carmichaelinearum sp. nov. isolated from Carmichaelinea spp. root nodules in New Zealand.</title>
        <authorList>
            <person name="De Meyer S.E."/>
        </authorList>
    </citation>
    <scope>NUCLEOTIDE SEQUENCE [LARGE SCALE GENOMIC DNA]</scope>
    <source>
        <strain evidence="2 3">ICMP19557</strain>
    </source>
</reference>
<dbReference type="AlphaFoldDB" id="A0A3A5KNF4"/>
<keyword evidence="3" id="KW-1185">Reference proteome</keyword>
<proteinExistence type="predicted"/>
<feature type="domain" description="HTH cro/C1-type" evidence="1">
    <location>
        <begin position="45"/>
        <end position="100"/>
    </location>
</feature>
<dbReference type="SUPFAM" id="SSF47413">
    <property type="entry name" value="lambda repressor-like DNA-binding domains"/>
    <property type="match status" value="1"/>
</dbReference>
<dbReference type="Pfam" id="PF13560">
    <property type="entry name" value="HTH_31"/>
    <property type="match status" value="1"/>
</dbReference>
<dbReference type="InterPro" id="IPR010982">
    <property type="entry name" value="Lambda_DNA-bd_dom_sf"/>
</dbReference>
<sequence>MDAYKNKMELIEATDPEIDKPVFRRPGFEGIKTLGEIDERIAAFIRKAREDKDLTRAELAPLLGLSMQVYGRYERAFSKMHVTRMIHLCEILGFMPMEMLFGAAPHLWGRTPEEARDSMELAQQVVSLPHGTKRDLLALVKKMVALERAADGAAAETQKVNL</sequence>
<organism evidence="2 3">
    <name type="scientific">Mesorhizobium waimense</name>
    <dbReference type="NCBI Taxonomy" id="1300307"/>
    <lineage>
        <taxon>Bacteria</taxon>
        <taxon>Pseudomonadati</taxon>
        <taxon>Pseudomonadota</taxon>
        <taxon>Alphaproteobacteria</taxon>
        <taxon>Hyphomicrobiales</taxon>
        <taxon>Phyllobacteriaceae</taxon>
        <taxon>Mesorhizobium</taxon>
    </lineage>
</organism>
<evidence type="ECO:0000313" key="2">
    <source>
        <dbReference type="EMBL" id="RJT32647.1"/>
    </source>
</evidence>
<comment type="caution">
    <text evidence="2">The sequence shown here is derived from an EMBL/GenBank/DDBJ whole genome shotgun (WGS) entry which is preliminary data.</text>
</comment>
<dbReference type="CDD" id="cd00093">
    <property type="entry name" value="HTH_XRE"/>
    <property type="match status" value="1"/>
</dbReference>
<protein>
    <submittedName>
        <fullName evidence="2">XRE family transcriptional regulator</fullName>
    </submittedName>
</protein>
<dbReference type="PROSITE" id="PS50943">
    <property type="entry name" value="HTH_CROC1"/>
    <property type="match status" value="1"/>
</dbReference>
<dbReference type="Proteomes" id="UP000272706">
    <property type="component" value="Unassembled WGS sequence"/>
</dbReference>
<gene>
    <name evidence="2" type="ORF">D3227_26925</name>
</gene>
<evidence type="ECO:0000313" key="3">
    <source>
        <dbReference type="Proteomes" id="UP000272706"/>
    </source>
</evidence>
<name>A0A3A5KNF4_9HYPH</name>
<dbReference type="RefSeq" id="WP_120017295.1">
    <property type="nucleotide sequence ID" value="NZ_QZWZ01000026.1"/>
</dbReference>